<evidence type="ECO:0000313" key="3">
    <source>
        <dbReference type="Proteomes" id="UP000462362"/>
    </source>
</evidence>
<dbReference type="AlphaFoldDB" id="A0A6I3S3Y3"/>
<dbReference type="Proteomes" id="UP000462362">
    <property type="component" value="Unassembled WGS sequence"/>
</dbReference>
<gene>
    <name evidence="2" type="ORF">GMD42_11675</name>
</gene>
<accession>A0A6I3S3Y3</accession>
<proteinExistence type="predicted"/>
<reference evidence="2 3" key="1">
    <citation type="journal article" date="2019" name="Nat. Med.">
        <title>A library of human gut bacterial isolates paired with longitudinal multiomics data enables mechanistic microbiome research.</title>
        <authorList>
            <person name="Poyet M."/>
            <person name="Groussin M."/>
            <person name="Gibbons S.M."/>
            <person name="Avila-Pacheco J."/>
            <person name="Jiang X."/>
            <person name="Kearney S.M."/>
            <person name="Perrotta A.R."/>
            <person name="Berdy B."/>
            <person name="Zhao S."/>
            <person name="Lieberman T.D."/>
            <person name="Swanson P.K."/>
            <person name="Smith M."/>
            <person name="Roesemann S."/>
            <person name="Alexander J.E."/>
            <person name="Rich S.A."/>
            <person name="Livny J."/>
            <person name="Vlamakis H."/>
            <person name="Clish C."/>
            <person name="Bullock K."/>
            <person name="Deik A."/>
            <person name="Scott J."/>
            <person name="Pierce K.A."/>
            <person name="Xavier R.J."/>
            <person name="Alm E.J."/>
        </authorList>
    </citation>
    <scope>NUCLEOTIDE SEQUENCE [LARGE SCALE GENOMIC DNA]</scope>
    <source>
        <strain evidence="2 3">BIOML-A2</strain>
    </source>
</reference>
<comment type="caution">
    <text evidence="2">The sequence shown here is derived from an EMBL/GenBank/DDBJ whole genome shotgun (WGS) entry which is preliminary data.</text>
</comment>
<dbReference type="RefSeq" id="WP_149879673.1">
    <property type="nucleotide sequence ID" value="NZ_CANTVY010000077.1"/>
</dbReference>
<feature type="region of interest" description="Disordered" evidence="1">
    <location>
        <begin position="81"/>
        <end position="103"/>
    </location>
</feature>
<organism evidence="2 3">
    <name type="scientific">Parasutterella excrementihominis</name>
    <dbReference type="NCBI Taxonomy" id="487175"/>
    <lineage>
        <taxon>Bacteria</taxon>
        <taxon>Pseudomonadati</taxon>
        <taxon>Pseudomonadota</taxon>
        <taxon>Betaproteobacteria</taxon>
        <taxon>Burkholderiales</taxon>
        <taxon>Sutterellaceae</taxon>
        <taxon>Parasutterella</taxon>
    </lineage>
</organism>
<protein>
    <submittedName>
        <fullName evidence="2">Uncharacterized protein</fullName>
    </submittedName>
</protein>
<feature type="compositionally biased region" description="Polar residues" evidence="1">
    <location>
        <begin position="81"/>
        <end position="92"/>
    </location>
</feature>
<sequence>MNESVKKWLEEKRAELAGRRDVAIFIEAKDVLDAIEQLSKPRLFSDSRLVESLRWQYSECETRKQFLRKVLTEQFKFVGSNANCPEPQNTDAQVERRRAQETR</sequence>
<dbReference type="EMBL" id="WNCL01000055">
    <property type="protein sequence ID" value="MTU44247.1"/>
    <property type="molecule type" value="Genomic_DNA"/>
</dbReference>
<evidence type="ECO:0000313" key="2">
    <source>
        <dbReference type="EMBL" id="MTU44247.1"/>
    </source>
</evidence>
<evidence type="ECO:0000256" key="1">
    <source>
        <dbReference type="SAM" id="MobiDB-lite"/>
    </source>
</evidence>
<name>A0A6I3S3Y3_9BURK</name>
<feature type="compositionally biased region" description="Basic and acidic residues" evidence="1">
    <location>
        <begin position="93"/>
        <end position="103"/>
    </location>
</feature>